<evidence type="ECO:0000256" key="2">
    <source>
        <dbReference type="ARBA" id="ARBA00007965"/>
    </source>
</evidence>
<accession>A0A7S3QJY3</accession>
<evidence type="ECO:0000256" key="1">
    <source>
        <dbReference type="ARBA" id="ARBA00004141"/>
    </source>
</evidence>
<feature type="region of interest" description="Disordered" evidence="7">
    <location>
        <begin position="256"/>
        <end position="284"/>
    </location>
</feature>
<keyword evidence="6 8" id="KW-0472">Membrane</keyword>
<dbReference type="EMBL" id="HBIP01000484">
    <property type="protein sequence ID" value="CAE0485174.1"/>
    <property type="molecule type" value="Transcribed_RNA"/>
</dbReference>
<evidence type="ECO:0000256" key="5">
    <source>
        <dbReference type="ARBA" id="ARBA00022989"/>
    </source>
</evidence>
<evidence type="ECO:0008006" key="10">
    <source>
        <dbReference type="Google" id="ProtNLM"/>
    </source>
</evidence>
<reference evidence="9" key="1">
    <citation type="submission" date="2021-01" db="EMBL/GenBank/DDBJ databases">
        <authorList>
            <person name="Corre E."/>
            <person name="Pelletier E."/>
            <person name="Niang G."/>
            <person name="Scheremetjew M."/>
            <person name="Finn R."/>
            <person name="Kale V."/>
            <person name="Holt S."/>
            <person name="Cochrane G."/>
            <person name="Meng A."/>
            <person name="Brown T."/>
            <person name="Cohen L."/>
        </authorList>
    </citation>
    <scope>NUCLEOTIDE SEQUENCE</scope>
    <source>
        <strain evidence="9">CCMP1320</strain>
    </source>
</reference>
<feature type="transmembrane region" description="Helical" evidence="8">
    <location>
        <begin position="468"/>
        <end position="492"/>
    </location>
</feature>
<feature type="transmembrane region" description="Helical" evidence="8">
    <location>
        <begin position="192"/>
        <end position="213"/>
    </location>
</feature>
<feature type="transmembrane region" description="Helical" evidence="8">
    <location>
        <begin position="329"/>
        <end position="351"/>
    </location>
</feature>
<feature type="transmembrane region" description="Helical" evidence="8">
    <location>
        <begin position="114"/>
        <end position="139"/>
    </location>
</feature>
<feature type="transmembrane region" description="Helical" evidence="8">
    <location>
        <begin position="49"/>
        <end position="68"/>
    </location>
</feature>
<dbReference type="GO" id="GO:0005337">
    <property type="term" value="F:nucleoside transmembrane transporter activity"/>
    <property type="evidence" value="ECO:0007669"/>
    <property type="project" value="InterPro"/>
</dbReference>
<keyword evidence="5 8" id="KW-1133">Transmembrane helix</keyword>
<comment type="similarity">
    <text evidence="2">Belongs to the SLC29A/ENT transporter (TC 2.A.57) family.</text>
</comment>
<feature type="transmembrane region" description="Helical" evidence="8">
    <location>
        <begin position="151"/>
        <end position="172"/>
    </location>
</feature>
<protein>
    <recommendedName>
        <fullName evidence="10">Equilibrative nucleoside transporter</fullName>
    </recommendedName>
</protein>
<organism evidence="9">
    <name type="scientific">Dunaliella tertiolecta</name>
    <name type="common">Green alga</name>
    <dbReference type="NCBI Taxonomy" id="3047"/>
    <lineage>
        <taxon>Eukaryota</taxon>
        <taxon>Viridiplantae</taxon>
        <taxon>Chlorophyta</taxon>
        <taxon>core chlorophytes</taxon>
        <taxon>Chlorophyceae</taxon>
        <taxon>CS clade</taxon>
        <taxon>Chlamydomonadales</taxon>
        <taxon>Dunaliellaceae</taxon>
        <taxon>Dunaliella</taxon>
    </lineage>
</organism>
<comment type="subcellular location">
    <subcellularLocation>
        <location evidence="1">Membrane</location>
        <topology evidence="1">Multi-pass membrane protein</topology>
    </subcellularLocation>
</comment>
<evidence type="ECO:0000256" key="8">
    <source>
        <dbReference type="SAM" id="Phobius"/>
    </source>
</evidence>
<feature type="transmembrane region" description="Helical" evidence="8">
    <location>
        <begin position="12"/>
        <end position="29"/>
    </location>
</feature>
<dbReference type="PANTHER" id="PTHR10332">
    <property type="entry name" value="EQUILIBRATIVE NUCLEOSIDE TRANSPORTER"/>
    <property type="match status" value="1"/>
</dbReference>
<evidence type="ECO:0000256" key="7">
    <source>
        <dbReference type="SAM" id="MobiDB-lite"/>
    </source>
</evidence>
<feature type="transmembrane region" description="Helical" evidence="8">
    <location>
        <begin position="434"/>
        <end position="456"/>
    </location>
</feature>
<evidence type="ECO:0000256" key="4">
    <source>
        <dbReference type="ARBA" id="ARBA00022692"/>
    </source>
</evidence>
<dbReference type="AlphaFoldDB" id="A0A7S3QJY3"/>
<evidence type="ECO:0000256" key="6">
    <source>
        <dbReference type="ARBA" id="ARBA00023136"/>
    </source>
</evidence>
<keyword evidence="3" id="KW-0813">Transport</keyword>
<dbReference type="GO" id="GO:0005886">
    <property type="term" value="C:plasma membrane"/>
    <property type="evidence" value="ECO:0007669"/>
    <property type="project" value="TreeGrafter"/>
</dbReference>
<dbReference type="Pfam" id="PF01733">
    <property type="entry name" value="Nucleoside_tran"/>
    <property type="match status" value="2"/>
</dbReference>
<evidence type="ECO:0000313" key="9">
    <source>
        <dbReference type="EMBL" id="CAE0485174.1"/>
    </source>
</evidence>
<sequence>MHLKEDVQSRLAWAAYFTIGTGLLAPWNALLTGIDYFAAVFPGKPMDRLFTVTYLPACLSVLLLLLRFKITFLTPQVRIVNSFIGFALIMLAIPTLDLFNLGPRPPASGDTSSAFFPAVLSATIVIGAFDGLCQGAVFADVAALPPKFTQAVVSGTACSGFLVSILRISSKALWAEEQRDTGFPGLRASTELYFLAAALLSLGCAAAYGLLLPRLHAVQQLRRGEGHVGMPAELHVMQAGPKAHTLTDPLDQQHTAAMSGKVQIGDPGPERSMSGAAGVQSGPGDEEDALLLSLQSSRSCEVEHDLERTAVPPEADQRMMLFRSCWKRLWPLCSGLLITYIITLSIFPGFLAEDVENKVLGDWYPILLISAFNTSDLVGKLLPASSQSWRKGPNDHSRFHLQRIARAWLSFAISRILFIPAFICASFVATPPFVMFLLTILLGASNGLVTAGLMLGGPEMLDPGMEDAGEGILVISLISGLLVGALAGFLWLL</sequence>
<dbReference type="PANTHER" id="PTHR10332:SF10">
    <property type="entry name" value="EQUILIBRATIVE NUCLEOSIDE TRANSPORTER 4"/>
    <property type="match status" value="1"/>
</dbReference>
<gene>
    <name evidence="9" type="ORF">DTER00134_LOCUS213</name>
</gene>
<evidence type="ECO:0000256" key="3">
    <source>
        <dbReference type="ARBA" id="ARBA00022448"/>
    </source>
</evidence>
<feature type="transmembrane region" description="Helical" evidence="8">
    <location>
        <begin position="80"/>
        <end position="102"/>
    </location>
</feature>
<name>A0A7S3QJY3_DUNTE</name>
<proteinExistence type="inferred from homology"/>
<keyword evidence="4 8" id="KW-0812">Transmembrane</keyword>
<feature type="transmembrane region" description="Helical" evidence="8">
    <location>
        <begin position="404"/>
        <end position="428"/>
    </location>
</feature>
<dbReference type="InterPro" id="IPR002259">
    <property type="entry name" value="Eqnu_transpt"/>
</dbReference>